<dbReference type="InterPro" id="IPR019410">
    <property type="entry name" value="Methyltransf_16"/>
</dbReference>
<protein>
    <submittedName>
        <fullName evidence="1">Uncharacterized protein</fullName>
    </submittedName>
</protein>
<dbReference type="AlphaFoldDB" id="A0AAN9K337"/>
<dbReference type="Gene3D" id="3.40.50.150">
    <property type="entry name" value="Vaccinia Virus protein VP39"/>
    <property type="match status" value="1"/>
</dbReference>
<dbReference type="Pfam" id="PF10294">
    <property type="entry name" value="Methyltransf_16"/>
    <property type="match status" value="1"/>
</dbReference>
<dbReference type="Proteomes" id="UP001359559">
    <property type="component" value="Unassembled WGS sequence"/>
</dbReference>
<comment type="caution">
    <text evidence="1">The sequence shown here is derived from an EMBL/GenBank/DDBJ whole genome shotgun (WGS) entry which is preliminary data.</text>
</comment>
<dbReference type="CDD" id="cd02440">
    <property type="entry name" value="AdoMet_MTases"/>
    <property type="match status" value="1"/>
</dbReference>
<name>A0AAN9K337_CLITE</name>
<accession>A0AAN9K337</accession>
<reference evidence="1 2" key="1">
    <citation type="submission" date="2024-01" db="EMBL/GenBank/DDBJ databases">
        <title>The genomes of 5 underutilized Papilionoideae crops provide insights into root nodulation and disease resistance.</title>
        <authorList>
            <person name="Yuan L."/>
        </authorList>
    </citation>
    <scope>NUCLEOTIDE SEQUENCE [LARGE SCALE GENOMIC DNA]</scope>
    <source>
        <strain evidence="1">LY-2023</strain>
        <tissue evidence="1">Leaf</tissue>
    </source>
</reference>
<dbReference type="SUPFAM" id="SSF53335">
    <property type="entry name" value="S-adenosyl-L-methionine-dependent methyltransferases"/>
    <property type="match status" value="1"/>
</dbReference>
<evidence type="ECO:0000313" key="1">
    <source>
        <dbReference type="EMBL" id="KAK7309086.1"/>
    </source>
</evidence>
<dbReference type="PANTHER" id="PTHR14614">
    <property type="entry name" value="HEPATOCELLULAR CARCINOMA-ASSOCIATED ANTIGEN"/>
    <property type="match status" value="1"/>
</dbReference>
<sequence>MGVREISVGGGKKIVIEEMEEVCEAGTGRVLTGSWVWESSLILSQWITTQRDFDLRGKTVLELGAGAGLPGLVAATLGATRVVLTDIDPLIPALSRNVVANNLGNVVEVRELVWGSNDSFGDFDLVLMSDVFFDPEAMGALARTLKTVCGDHTTVWAATEVRPWTGECLNVLTSLGFGVLELSGSLGLLDSHPEPSELFAVFCVVALDEAGHVPPAFYSVCG</sequence>
<dbReference type="PANTHER" id="PTHR14614:SF123">
    <property type="entry name" value="OS04G0645500 PROTEIN"/>
    <property type="match status" value="1"/>
</dbReference>
<organism evidence="1 2">
    <name type="scientific">Clitoria ternatea</name>
    <name type="common">Butterfly pea</name>
    <dbReference type="NCBI Taxonomy" id="43366"/>
    <lineage>
        <taxon>Eukaryota</taxon>
        <taxon>Viridiplantae</taxon>
        <taxon>Streptophyta</taxon>
        <taxon>Embryophyta</taxon>
        <taxon>Tracheophyta</taxon>
        <taxon>Spermatophyta</taxon>
        <taxon>Magnoliopsida</taxon>
        <taxon>eudicotyledons</taxon>
        <taxon>Gunneridae</taxon>
        <taxon>Pentapetalae</taxon>
        <taxon>rosids</taxon>
        <taxon>fabids</taxon>
        <taxon>Fabales</taxon>
        <taxon>Fabaceae</taxon>
        <taxon>Papilionoideae</taxon>
        <taxon>50 kb inversion clade</taxon>
        <taxon>NPAAA clade</taxon>
        <taxon>indigoferoid/millettioid clade</taxon>
        <taxon>Phaseoleae</taxon>
        <taxon>Clitoria</taxon>
    </lineage>
</organism>
<proteinExistence type="predicted"/>
<gene>
    <name evidence="1" type="ORF">RJT34_05553</name>
</gene>
<dbReference type="InterPro" id="IPR029063">
    <property type="entry name" value="SAM-dependent_MTases_sf"/>
</dbReference>
<evidence type="ECO:0000313" key="2">
    <source>
        <dbReference type="Proteomes" id="UP001359559"/>
    </source>
</evidence>
<dbReference type="EMBL" id="JAYKXN010000002">
    <property type="protein sequence ID" value="KAK7309086.1"/>
    <property type="molecule type" value="Genomic_DNA"/>
</dbReference>
<keyword evidence="2" id="KW-1185">Reference proteome</keyword>